<dbReference type="KEGG" id="mis:MICPUN_99233"/>
<dbReference type="NCBIfam" id="TIGR01759">
    <property type="entry name" value="MalateDH-SF1"/>
    <property type="match status" value="1"/>
</dbReference>
<comment type="catalytic activity">
    <reaction evidence="5 10">
        <text>(S)-malate + NAD(+) = oxaloacetate + NADH + H(+)</text>
        <dbReference type="Rhea" id="RHEA:21432"/>
        <dbReference type="ChEBI" id="CHEBI:15378"/>
        <dbReference type="ChEBI" id="CHEBI:15589"/>
        <dbReference type="ChEBI" id="CHEBI:16452"/>
        <dbReference type="ChEBI" id="CHEBI:57540"/>
        <dbReference type="ChEBI" id="CHEBI:57945"/>
        <dbReference type="EC" id="1.1.1.37"/>
    </reaction>
</comment>
<feature type="binding site" evidence="8">
    <location>
        <begin position="11"/>
        <end position="17"/>
    </location>
    <ligand>
        <name>NAD(+)</name>
        <dbReference type="ChEBI" id="CHEBI:57540"/>
    </ligand>
</feature>
<dbReference type="InterPro" id="IPR001557">
    <property type="entry name" value="L-lactate/malate_DH"/>
</dbReference>
<dbReference type="STRING" id="296587.C1E0P8"/>
<dbReference type="Pfam" id="PF00056">
    <property type="entry name" value="Ldh_1_N"/>
    <property type="match status" value="1"/>
</dbReference>
<feature type="binding site" evidence="7">
    <location>
        <position position="98"/>
    </location>
    <ligand>
        <name>substrate</name>
    </ligand>
</feature>
<dbReference type="OrthoDB" id="4069699at2759"/>
<dbReference type="InterPro" id="IPR011274">
    <property type="entry name" value="Malate_DH_NAD-dep_euk"/>
</dbReference>
<evidence type="ECO:0000256" key="10">
    <source>
        <dbReference type="RuleBase" id="RU003405"/>
    </source>
</evidence>
<feature type="binding site" evidence="7">
    <location>
        <position position="131"/>
    </location>
    <ligand>
        <name>substrate</name>
    </ligand>
</feature>
<dbReference type="GeneID" id="8241529"/>
<evidence type="ECO:0000256" key="3">
    <source>
        <dbReference type="ARBA" id="ARBA00023002"/>
    </source>
</evidence>
<dbReference type="InterPro" id="IPR001252">
    <property type="entry name" value="Malate_DH_AS"/>
</dbReference>
<feature type="active site" description="Proton acceptor" evidence="6">
    <location>
        <position position="187"/>
    </location>
</feature>
<keyword evidence="4 8" id="KW-0520">NAD</keyword>
<evidence type="ECO:0000259" key="12">
    <source>
        <dbReference type="Pfam" id="PF02866"/>
    </source>
</evidence>
<evidence type="ECO:0000256" key="8">
    <source>
        <dbReference type="PIRSR" id="PIRSR000102-3"/>
    </source>
</evidence>
<dbReference type="RefSeq" id="XP_002500781.1">
    <property type="nucleotide sequence ID" value="XM_002500735.1"/>
</dbReference>
<feature type="binding site" evidence="7">
    <location>
        <position position="162"/>
    </location>
    <ligand>
        <name>substrate</name>
    </ligand>
</feature>
<dbReference type="PANTHER" id="PTHR23382">
    <property type="entry name" value="MALATE DEHYDROGENASE"/>
    <property type="match status" value="1"/>
</dbReference>
<reference evidence="13 14" key="1">
    <citation type="journal article" date="2009" name="Science">
        <title>Green evolution and dynamic adaptations revealed by genomes of the marine picoeukaryotes Micromonas.</title>
        <authorList>
            <person name="Worden A.Z."/>
            <person name="Lee J.H."/>
            <person name="Mock T."/>
            <person name="Rouze P."/>
            <person name="Simmons M.P."/>
            <person name="Aerts A.L."/>
            <person name="Allen A.E."/>
            <person name="Cuvelier M.L."/>
            <person name="Derelle E."/>
            <person name="Everett M.V."/>
            <person name="Foulon E."/>
            <person name="Grimwood J."/>
            <person name="Gundlach H."/>
            <person name="Henrissat B."/>
            <person name="Napoli C."/>
            <person name="McDonald S.M."/>
            <person name="Parker M.S."/>
            <person name="Rombauts S."/>
            <person name="Salamov A."/>
            <person name="Von Dassow P."/>
            <person name="Badger J.H."/>
            <person name="Coutinho P.M."/>
            <person name="Demir E."/>
            <person name="Dubchak I."/>
            <person name="Gentemann C."/>
            <person name="Eikrem W."/>
            <person name="Gready J.E."/>
            <person name="John U."/>
            <person name="Lanier W."/>
            <person name="Lindquist E.A."/>
            <person name="Lucas S."/>
            <person name="Mayer K.F."/>
            <person name="Moreau H."/>
            <person name="Not F."/>
            <person name="Otillar R."/>
            <person name="Panaud O."/>
            <person name="Pangilinan J."/>
            <person name="Paulsen I."/>
            <person name="Piegu B."/>
            <person name="Poliakov A."/>
            <person name="Robbens S."/>
            <person name="Schmutz J."/>
            <person name="Toulza E."/>
            <person name="Wyss T."/>
            <person name="Zelensky A."/>
            <person name="Zhou K."/>
            <person name="Armbrust E.V."/>
            <person name="Bhattacharya D."/>
            <person name="Goodenough U.W."/>
            <person name="Van de Peer Y."/>
            <person name="Grigoriev I.V."/>
        </authorList>
    </citation>
    <scope>NUCLEOTIDE SEQUENCE [LARGE SCALE GENOMIC DNA]</scope>
    <source>
        <strain evidence="14">RCC299 / NOUM17</strain>
    </source>
</reference>
<evidence type="ECO:0000256" key="5">
    <source>
        <dbReference type="ARBA" id="ARBA00048313"/>
    </source>
</evidence>
<dbReference type="PIRSF" id="PIRSF000102">
    <property type="entry name" value="Lac_mal_DH"/>
    <property type="match status" value="1"/>
</dbReference>
<dbReference type="NCBIfam" id="NF003916">
    <property type="entry name" value="PRK05442.1"/>
    <property type="match status" value="1"/>
</dbReference>
<feature type="domain" description="Lactate/malate dehydrogenase C-terminal" evidence="12">
    <location>
        <begin position="156"/>
        <end position="327"/>
    </location>
</feature>
<dbReference type="NCBIfam" id="TIGR01758">
    <property type="entry name" value="MDH_euk_cyt"/>
    <property type="match status" value="1"/>
</dbReference>
<dbReference type="InterPro" id="IPR010945">
    <property type="entry name" value="Malate_DH_type2"/>
</dbReference>
<dbReference type="EC" id="1.1.1.37" evidence="2 10"/>
<accession>C1E0P8</accession>
<dbReference type="FunCoup" id="C1E0P8">
    <property type="interactions" value="1126"/>
</dbReference>
<dbReference type="FunFam" id="3.40.50.720:FF:000010">
    <property type="entry name" value="Malate dehydrogenase"/>
    <property type="match status" value="1"/>
</dbReference>
<dbReference type="SUPFAM" id="SSF56327">
    <property type="entry name" value="LDH C-terminal domain-like"/>
    <property type="match status" value="1"/>
</dbReference>
<dbReference type="GO" id="GO:0030060">
    <property type="term" value="F:L-malate dehydrogenase (NAD+) activity"/>
    <property type="evidence" value="ECO:0007669"/>
    <property type="project" value="UniProtKB-EC"/>
</dbReference>
<dbReference type="FunFam" id="3.90.110.10:FF:000002">
    <property type="entry name" value="Malate dehydrogenase"/>
    <property type="match status" value="1"/>
</dbReference>
<dbReference type="InterPro" id="IPR001236">
    <property type="entry name" value="Lactate/malate_DH_N"/>
</dbReference>
<keyword evidence="3 9" id="KW-0560">Oxidoreductase</keyword>
<dbReference type="OMA" id="HTWVNGT"/>
<dbReference type="InterPro" id="IPR036291">
    <property type="entry name" value="NAD(P)-bd_dom_sf"/>
</dbReference>
<dbReference type="Pfam" id="PF02866">
    <property type="entry name" value="Ldh_1_C"/>
    <property type="match status" value="1"/>
</dbReference>
<protein>
    <recommendedName>
        <fullName evidence="2 10">Malate dehydrogenase</fullName>
        <ecNumber evidence="2 10">1.1.1.37</ecNumber>
    </recommendedName>
</protein>
<gene>
    <name evidence="13" type="ORF">MICPUN_99233</name>
</gene>
<dbReference type="Gene3D" id="3.90.110.10">
    <property type="entry name" value="Lactate dehydrogenase/glycoside hydrolase, family 4, C-terminal"/>
    <property type="match status" value="1"/>
</dbReference>
<keyword evidence="10" id="KW-0816">Tricarboxylic acid cycle</keyword>
<sequence>MVSPVTVMITGAAGQIGYALAPQVCRGAMLGPDTPIILHLLDIAPAETALKGVAMELVDAAYPLVKKIVATVNLEEACKGVDVAVMVGGFPRGPGMERKDVMAKNVAIYKGQASALQEHASPDVKVVVVANPANTNALILSNYAPKIPKENVTCLTRLDHNRALGQVSERTGVPVSDVKNCIIWGNHSSTQYPDVNHATAGGKSVRELVNDDEYLNGEFVTTVQQRGAAIIAARKFSSALSAASSVCDHVRDWVHGTPEGTWTSMGVISPGGDAGYGVEAGLMYSFPVTCAGGKWSIVQGLAIDDRSRSLMDATAAELKEEKTMAEELIAAM</sequence>
<dbReference type="Gene3D" id="3.40.50.720">
    <property type="entry name" value="NAD(P)-binding Rossmann-like Domain"/>
    <property type="match status" value="1"/>
</dbReference>
<evidence type="ECO:0000256" key="7">
    <source>
        <dbReference type="PIRSR" id="PIRSR000102-2"/>
    </source>
</evidence>
<dbReference type="InterPro" id="IPR015955">
    <property type="entry name" value="Lactate_DH/Glyco_Ohase_4_C"/>
</dbReference>
<keyword evidence="14" id="KW-1185">Reference proteome</keyword>
<dbReference type="InParanoid" id="C1E0P8"/>
<evidence type="ECO:0000256" key="9">
    <source>
        <dbReference type="RuleBase" id="RU003369"/>
    </source>
</evidence>
<dbReference type="EMBL" id="CP001324">
    <property type="protein sequence ID" value="ACO62039.1"/>
    <property type="molecule type" value="Genomic_DNA"/>
</dbReference>
<dbReference type="CDD" id="cd01336">
    <property type="entry name" value="MDH_cytoplasmic_cytosolic"/>
    <property type="match status" value="1"/>
</dbReference>
<feature type="domain" description="Lactate/malate dehydrogenase N-terminal" evidence="11">
    <location>
        <begin position="6"/>
        <end position="152"/>
    </location>
</feature>
<comment type="similarity">
    <text evidence="1">Belongs to the LDH/MDH superfamily. MDH type 2 family.</text>
</comment>
<feature type="binding site" evidence="8">
    <location>
        <begin position="129"/>
        <end position="131"/>
    </location>
    <ligand>
        <name>NAD(+)</name>
        <dbReference type="ChEBI" id="CHEBI:57540"/>
    </ligand>
</feature>
<proteinExistence type="inferred from homology"/>
<evidence type="ECO:0000256" key="2">
    <source>
        <dbReference type="ARBA" id="ARBA00012995"/>
    </source>
</evidence>
<dbReference type="eggNOG" id="KOG1496">
    <property type="taxonomic scope" value="Eukaryota"/>
</dbReference>
<evidence type="ECO:0000259" key="11">
    <source>
        <dbReference type="Pfam" id="PF00056"/>
    </source>
</evidence>
<organism evidence="13 14">
    <name type="scientific">Micromonas commoda (strain RCC299 / NOUM17 / CCMP2709)</name>
    <name type="common">Picoplanktonic green alga</name>
    <dbReference type="NCBI Taxonomy" id="296587"/>
    <lineage>
        <taxon>Eukaryota</taxon>
        <taxon>Viridiplantae</taxon>
        <taxon>Chlorophyta</taxon>
        <taxon>Mamiellophyceae</taxon>
        <taxon>Mamiellales</taxon>
        <taxon>Mamiellaceae</taxon>
        <taxon>Micromonas</taxon>
    </lineage>
</organism>
<evidence type="ECO:0000256" key="4">
    <source>
        <dbReference type="ARBA" id="ARBA00023027"/>
    </source>
</evidence>
<dbReference type="PROSITE" id="PS00068">
    <property type="entry name" value="MDH"/>
    <property type="match status" value="1"/>
</dbReference>
<dbReference type="GO" id="GO:0006099">
    <property type="term" value="P:tricarboxylic acid cycle"/>
    <property type="evidence" value="ECO:0007669"/>
    <property type="project" value="UniProtKB-KW"/>
</dbReference>
<dbReference type="SUPFAM" id="SSF51735">
    <property type="entry name" value="NAD(P)-binding Rossmann-fold domains"/>
    <property type="match status" value="1"/>
</dbReference>
<dbReference type="InterPro" id="IPR022383">
    <property type="entry name" value="Lactate/malate_DH_C"/>
</dbReference>
<feature type="binding site" evidence="8">
    <location>
        <position position="105"/>
    </location>
    <ligand>
        <name>NAD(+)</name>
        <dbReference type="ChEBI" id="CHEBI:57540"/>
    </ligand>
</feature>
<name>C1E0P8_MICCC</name>
<evidence type="ECO:0000256" key="1">
    <source>
        <dbReference type="ARBA" id="ARBA00009613"/>
    </source>
</evidence>
<evidence type="ECO:0000313" key="13">
    <source>
        <dbReference type="EMBL" id="ACO62039.1"/>
    </source>
</evidence>
<feature type="binding site" evidence="7">
    <location>
        <position position="92"/>
    </location>
    <ligand>
        <name>substrate</name>
    </ligand>
</feature>
<evidence type="ECO:0000313" key="14">
    <source>
        <dbReference type="Proteomes" id="UP000002009"/>
    </source>
</evidence>
<feature type="binding site" evidence="8">
    <location>
        <position position="42"/>
    </location>
    <ligand>
        <name>NAD(+)</name>
        <dbReference type="ChEBI" id="CHEBI:57540"/>
    </ligand>
</feature>
<dbReference type="GO" id="GO:0006108">
    <property type="term" value="P:malate metabolic process"/>
    <property type="evidence" value="ECO:0007669"/>
    <property type="project" value="InterPro"/>
</dbReference>
<evidence type="ECO:0000256" key="6">
    <source>
        <dbReference type="PIRSR" id="PIRSR000102-1"/>
    </source>
</evidence>
<dbReference type="AlphaFoldDB" id="C1E0P8"/>
<dbReference type="Proteomes" id="UP000002009">
    <property type="component" value="Chromosome 3"/>
</dbReference>